<accession>A0A7K0EFC5</accession>
<dbReference type="InterPro" id="IPR036097">
    <property type="entry name" value="HisK_dim/P_sf"/>
</dbReference>
<keyword evidence="4" id="KW-0808">Transferase</keyword>
<dbReference type="Gene3D" id="2.60.40.10">
    <property type="entry name" value="Immunoglobulins"/>
    <property type="match status" value="1"/>
</dbReference>
<dbReference type="Gene3D" id="1.10.10.60">
    <property type="entry name" value="Homeodomain-like"/>
    <property type="match status" value="1"/>
</dbReference>
<dbReference type="InterPro" id="IPR011044">
    <property type="entry name" value="Quino_amine_DH_bsu"/>
</dbReference>
<dbReference type="PROSITE" id="PS50110">
    <property type="entry name" value="RESPONSE_REGULATORY"/>
    <property type="match status" value="1"/>
</dbReference>
<evidence type="ECO:0000256" key="4">
    <source>
        <dbReference type="ARBA" id="ARBA00022679"/>
    </source>
</evidence>
<dbReference type="InterPro" id="IPR005467">
    <property type="entry name" value="His_kinase_dom"/>
</dbReference>
<name>A0A7K0EFC5_9BACT</name>
<dbReference type="InterPro" id="IPR011123">
    <property type="entry name" value="Y_Y_Y"/>
</dbReference>
<dbReference type="EC" id="2.7.13.3" evidence="2"/>
<evidence type="ECO:0000256" key="8">
    <source>
        <dbReference type="PROSITE-ProRule" id="PRU00169"/>
    </source>
</evidence>
<dbReference type="SUPFAM" id="SSF55874">
    <property type="entry name" value="ATPase domain of HSP90 chaperone/DNA topoisomerase II/histidine kinase"/>
    <property type="match status" value="1"/>
</dbReference>
<dbReference type="SUPFAM" id="SSF52172">
    <property type="entry name" value="CheY-like"/>
    <property type="match status" value="1"/>
</dbReference>
<keyword evidence="5" id="KW-0418">Kinase</keyword>
<dbReference type="InterPro" id="IPR013783">
    <property type="entry name" value="Ig-like_fold"/>
</dbReference>
<evidence type="ECO:0000259" key="12">
    <source>
        <dbReference type="PROSITE" id="PS50110"/>
    </source>
</evidence>
<dbReference type="InterPro" id="IPR011110">
    <property type="entry name" value="Reg_prop"/>
</dbReference>
<dbReference type="PROSITE" id="PS01124">
    <property type="entry name" value="HTH_ARAC_FAMILY_2"/>
    <property type="match status" value="1"/>
</dbReference>
<dbReference type="PANTHER" id="PTHR43547">
    <property type="entry name" value="TWO-COMPONENT HISTIDINE KINASE"/>
    <property type="match status" value="1"/>
</dbReference>
<dbReference type="SMART" id="SM00448">
    <property type="entry name" value="REC"/>
    <property type="match status" value="1"/>
</dbReference>
<organism evidence="13 14">
    <name type="scientific">Larkinella terrae</name>
    <dbReference type="NCBI Taxonomy" id="2025311"/>
    <lineage>
        <taxon>Bacteria</taxon>
        <taxon>Pseudomonadati</taxon>
        <taxon>Bacteroidota</taxon>
        <taxon>Cytophagia</taxon>
        <taxon>Cytophagales</taxon>
        <taxon>Spirosomataceae</taxon>
        <taxon>Larkinella</taxon>
    </lineage>
</organism>
<dbReference type="GO" id="GO:0043565">
    <property type="term" value="F:sequence-specific DNA binding"/>
    <property type="evidence" value="ECO:0007669"/>
    <property type="project" value="InterPro"/>
</dbReference>
<protein>
    <recommendedName>
        <fullName evidence="2">histidine kinase</fullName>
        <ecNumber evidence="2">2.7.13.3</ecNumber>
    </recommendedName>
</protein>
<evidence type="ECO:0000256" key="3">
    <source>
        <dbReference type="ARBA" id="ARBA00022553"/>
    </source>
</evidence>
<dbReference type="Pfam" id="PF00512">
    <property type="entry name" value="HisKA"/>
    <property type="match status" value="1"/>
</dbReference>
<evidence type="ECO:0000256" key="2">
    <source>
        <dbReference type="ARBA" id="ARBA00012438"/>
    </source>
</evidence>
<dbReference type="InterPro" id="IPR004358">
    <property type="entry name" value="Sig_transdc_His_kin-like_C"/>
</dbReference>
<comment type="catalytic activity">
    <reaction evidence="1">
        <text>ATP + protein L-histidine = ADP + protein N-phospho-L-histidine.</text>
        <dbReference type="EC" id="2.7.13.3"/>
    </reaction>
</comment>
<feature type="domain" description="Response regulatory" evidence="12">
    <location>
        <begin position="1134"/>
        <end position="1249"/>
    </location>
</feature>
<dbReference type="Gene3D" id="3.30.565.10">
    <property type="entry name" value="Histidine kinase-like ATPase, C-terminal domain"/>
    <property type="match status" value="1"/>
</dbReference>
<dbReference type="InterPro" id="IPR001789">
    <property type="entry name" value="Sig_transdc_resp-reg_receiver"/>
</dbReference>
<dbReference type="PRINTS" id="PR00344">
    <property type="entry name" value="BCTRLSENSOR"/>
</dbReference>
<dbReference type="PROSITE" id="PS50109">
    <property type="entry name" value="HIS_KIN"/>
    <property type="match status" value="1"/>
</dbReference>
<evidence type="ECO:0000256" key="6">
    <source>
        <dbReference type="ARBA" id="ARBA00023015"/>
    </source>
</evidence>
<evidence type="ECO:0000259" key="10">
    <source>
        <dbReference type="PROSITE" id="PS01124"/>
    </source>
</evidence>
<dbReference type="Gene3D" id="1.10.287.130">
    <property type="match status" value="1"/>
</dbReference>
<feature type="domain" description="HTH araC/xylS-type" evidence="10">
    <location>
        <begin position="1279"/>
        <end position="1377"/>
    </location>
</feature>
<dbReference type="Pfam" id="PF12833">
    <property type="entry name" value="HTH_18"/>
    <property type="match status" value="1"/>
</dbReference>
<dbReference type="Gene3D" id="2.130.10.10">
    <property type="entry name" value="YVTN repeat-like/Quinoprotein amine dehydrogenase"/>
    <property type="match status" value="2"/>
</dbReference>
<evidence type="ECO:0000259" key="11">
    <source>
        <dbReference type="PROSITE" id="PS50109"/>
    </source>
</evidence>
<evidence type="ECO:0000256" key="1">
    <source>
        <dbReference type="ARBA" id="ARBA00000085"/>
    </source>
</evidence>
<proteinExistence type="predicted"/>
<dbReference type="SUPFAM" id="SSF46689">
    <property type="entry name" value="Homeodomain-like"/>
    <property type="match status" value="1"/>
</dbReference>
<dbReference type="SMART" id="SM00388">
    <property type="entry name" value="HisKA"/>
    <property type="match status" value="1"/>
</dbReference>
<evidence type="ECO:0000313" key="14">
    <source>
        <dbReference type="Proteomes" id="UP000441754"/>
    </source>
</evidence>
<dbReference type="InterPro" id="IPR009057">
    <property type="entry name" value="Homeodomain-like_sf"/>
</dbReference>
<dbReference type="InterPro" id="IPR018060">
    <property type="entry name" value="HTH_AraC"/>
</dbReference>
<dbReference type="SMART" id="SM00342">
    <property type="entry name" value="HTH_ARAC"/>
    <property type="match status" value="1"/>
</dbReference>
<dbReference type="FunFam" id="3.30.565.10:FF:000006">
    <property type="entry name" value="Sensor histidine kinase WalK"/>
    <property type="match status" value="1"/>
</dbReference>
<keyword evidence="9" id="KW-1133">Transmembrane helix</keyword>
<dbReference type="OrthoDB" id="9797097at2"/>
<dbReference type="Gene3D" id="3.40.50.2300">
    <property type="match status" value="1"/>
</dbReference>
<feature type="transmembrane region" description="Helical" evidence="9">
    <location>
        <begin position="815"/>
        <end position="833"/>
    </location>
</feature>
<dbReference type="CDD" id="cd00082">
    <property type="entry name" value="HisKA"/>
    <property type="match status" value="1"/>
</dbReference>
<evidence type="ECO:0000256" key="9">
    <source>
        <dbReference type="SAM" id="Phobius"/>
    </source>
</evidence>
<keyword evidence="9" id="KW-0812">Transmembrane</keyword>
<keyword evidence="6" id="KW-0805">Transcription regulation</keyword>
<dbReference type="InterPro" id="IPR003661">
    <property type="entry name" value="HisK_dim/P_dom"/>
</dbReference>
<evidence type="ECO:0000256" key="7">
    <source>
        <dbReference type="ARBA" id="ARBA00023163"/>
    </source>
</evidence>
<dbReference type="EMBL" id="WJXZ01000001">
    <property type="protein sequence ID" value="MRS60271.1"/>
    <property type="molecule type" value="Genomic_DNA"/>
</dbReference>
<dbReference type="Proteomes" id="UP000441754">
    <property type="component" value="Unassembled WGS sequence"/>
</dbReference>
<gene>
    <name evidence="13" type="ORF">GJJ30_03125</name>
</gene>
<dbReference type="CDD" id="cd17574">
    <property type="entry name" value="REC_OmpR"/>
    <property type="match status" value="1"/>
</dbReference>
<feature type="domain" description="Histidine kinase" evidence="11">
    <location>
        <begin position="869"/>
        <end position="1094"/>
    </location>
</feature>
<dbReference type="SMART" id="SM00387">
    <property type="entry name" value="HATPase_c"/>
    <property type="match status" value="1"/>
</dbReference>
<dbReference type="Pfam" id="PF02518">
    <property type="entry name" value="HATPase_c"/>
    <property type="match status" value="1"/>
</dbReference>
<reference evidence="13 14" key="1">
    <citation type="journal article" date="2018" name="Antonie Van Leeuwenhoek">
        <title>Larkinella terrae sp. nov., isolated from soil on Jeju Island, South Korea.</title>
        <authorList>
            <person name="Ten L.N."/>
            <person name="Jeon J."/>
            <person name="Park S.J."/>
            <person name="Park S."/>
            <person name="Lee S.Y."/>
            <person name="Kim M.K."/>
            <person name="Jung H.Y."/>
        </authorList>
    </citation>
    <scope>NUCLEOTIDE SEQUENCE [LARGE SCALE GENOMIC DNA]</scope>
    <source>
        <strain evidence="13 14">KCTC 52001</strain>
    </source>
</reference>
<dbReference type="FunFam" id="2.60.40.10:FF:000791">
    <property type="entry name" value="Two-component system sensor histidine kinase/response regulator"/>
    <property type="match status" value="1"/>
</dbReference>
<keyword evidence="9" id="KW-0472">Membrane</keyword>
<dbReference type="FunFam" id="1.10.287.130:FF:000045">
    <property type="entry name" value="Two-component system sensor histidine kinase/response regulator"/>
    <property type="match status" value="1"/>
</dbReference>
<dbReference type="SUPFAM" id="SSF50969">
    <property type="entry name" value="YVTN repeat-like/Quinoprotein amine dehydrogenase"/>
    <property type="match status" value="1"/>
</dbReference>
<dbReference type="GO" id="GO:0003700">
    <property type="term" value="F:DNA-binding transcription factor activity"/>
    <property type="evidence" value="ECO:0007669"/>
    <property type="project" value="InterPro"/>
</dbReference>
<evidence type="ECO:0000313" key="13">
    <source>
        <dbReference type="EMBL" id="MRS60271.1"/>
    </source>
</evidence>
<keyword evidence="14" id="KW-1185">Reference proteome</keyword>
<evidence type="ECO:0000256" key="5">
    <source>
        <dbReference type="ARBA" id="ARBA00022777"/>
    </source>
</evidence>
<dbReference type="PANTHER" id="PTHR43547:SF2">
    <property type="entry name" value="HYBRID SIGNAL TRANSDUCTION HISTIDINE KINASE C"/>
    <property type="match status" value="1"/>
</dbReference>
<feature type="modified residue" description="4-aspartylphosphate" evidence="8">
    <location>
        <position position="1182"/>
    </location>
</feature>
<dbReference type="SUPFAM" id="SSF47384">
    <property type="entry name" value="Homodimeric domain of signal transducing histidine kinase"/>
    <property type="match status" value="1"/>
</dbReference>
<dbReference type="InterPro" id="IPR036890">
    <property type="entry name" value="HATPase_C_sf"/>
</dbReference>
<dbReference type="CDD" id="cd16922">
    <property type="entry name" value="HATPase_EvgS-ArcB-TorS-like"/>
    <property type="match status" value="1"/>
</dbReference>
<keyword evidence="3 8" id="KW-0597">Phosphoprotein</keyword>
<keyword evidence="7" id="KW-0804">Transcription</keyword>
<dbReference type="Pfam" id="PF07494">
    <property type="entry name" value="Reg_prop"/>
    <property type="match status" value="1"/>
</dbReference>
<sequence length="1380" mass="155879">MLLFVAWYKILPFTSYPRIRSISKLMRPLTSFEGSWRTRYELFYPFPACYYRVFGLLIGWWLPVLAALAQLPPQSNKSLTTTNGLPHNSVTGVEQDKTGFLWISTADGLARYDGRTFKVFRHRPGDSTSLVDNEIVMFEKTRTGSFLITASNGSFQLFDPRTERFTEVLNEKSLARQGIRITKGKLSADGRYFWGLMPGLRLIRFDLQRKTTQFVDVAKLTGLANVPSDFILTPDGYLYAECDSRLFQLNTKTGESRLICYPFNSPPVHYWPIDYHQIALAPRGEIAVFGYQVIALYNPALGRFRTIPIPDWFLQRDTWYQLKTLADNRLYVGYDNRLYRLDANDQLVRIPLPAPTSQQTSPWLLDRSGVLWVGGRSTGLARIDVRPQPFGFAPRQKAFGKDLLEQDLGVSLPGNYTVWDIDHWPRYTFGPNRAGYLIDTQHVYEHKPGRDTLTELRALHMNAGEPCCKLCLKVSRRGQVWFYSNSWGLIEGDPKSGTKQLYPNSRLPLISSTPGHDAADIQPIGHSIWVGSQYGFGLFRYDITRKRFDKPLLNNPKSTNSLPINAINCLSADPTDSTVLWIGTPGGGLCRLNTRTMVFRRMGEPEGFPNGTILSIETDGQGMIWCSTNRGLVRVNPKTLTWRHFTVDDGLHEDSFLQTSSARLPDGRLVFGTPKGRIIFDPLAVRDQIYQPPIVLSSLLINNKVVDSNSPEGRNTLPTPINSLSELILDHTQNFLTIGFAGLHYGKAERLNYRYRLSGVDDGWVTVGTQNTANYTQLSPGRYVFNVNSTTPDGQWSRQIKQLMIVIKPPFWATWWAYAIYVLVFGSLVFGFIRFRLRQARQQQEITLKRRESEQLRAVDEVKTRFFSNITHEFRTPLTLILSPTEKLLKTAHQDNSTRQSLTLIHQNARQLLRLINQLLDLSKLEGSSMSIALVRGNPVVLIEHLVDTFLPMAASRGTVLRLETNGLTDRFSEKPGLFDANKWETILTNLLSNALKFTPTGGQVLLTLDQPTADQLEMRVSDTGVGIPVQHIPHIFDRFYQVDTSRTRSFEGTGIGLALVKELTDLLGGTIAVQSRTENPSGTTFTLTLPVRPATDQLDTPELLLPGSDLNALRNIPTTDRAPLPRVSDDAPLVLVVDDNEELRTFIARELMDRYRVLMAADGEEGWSVCQRELPDVVITDVMMPRLDGYQLTNRIKSTLATNHIAVVLLTARAAQESRIAGLEQGADDYLTKPFHSDELSLRLDNMLTRQAHLRAYLHRQVTTPAISEGPMVDPFVRQLHQAIEERLDDATFGIDELAQAVSMSRRTLNRKLTATANLSASDFIRHYRLQRATQLLKTGSSIAETAYGVGFESPAYFATVFKQTYHQTPSEYLSHQRA</sequence>
<dbReference type="InterPro" id="IPR011006">
    <property type="entry name" value="CheY-like_superfamily"/>
</dbReference>
<dbReference type="InterPro" id="IPR015943">
    <property type="entry name" value="WD40/YVTN_repeat-like_dom_sf"/>
</dbReference>
<dbReference type="SUPFAM" id="SSF63829">
    <property type="entry name" value="Calcium-dependent phosphotriesterase"/>
    <property type="match status" value="1"/>
</dbReference>
<comment type="caution">
    <text evidence="13">The sequence shown here is derived from an EMBL/GenBank/DDBJ whole genome shotgun (WGS) entry which is preliminary data.</text>
</comment>
<dbReference type="InterPro" id="IPR003594">
    <property type="entry name" value="HATPase_dom"/>
</dbReference>
<dbReference type="Pfam" id="PF00072">
    <property type="entry name" value="Response_reg"/>
    <property type="match status" value="1"/>
</dbReference>
<dbReference type="Pfam" id="PF07495">
    <property type="entry name" value="Y_Y_Y"/>
    <property type="match status" value="1"/>
</dbReference>
<dbReference type="GO" id="GO:0000155">
    <property type="term" value="F:phosphorelay sensor kinase activity"/>
    <property type="evidence" value="ECO:0007669"/>
    <property type="project" value="InterPro"/>
</dbReference>